<gene>
    <name evidence="2" type="ORF">LOAG_13929</name>
</gene>
<name>A0A1S0TK06_LOALO</name>
<accession>A0A1S0TK06</accession>
<dbReference type="KEGG" id="loa:LOAG_13929"/>
<dbReference type="GeneID" id="9951403"/>
<evidence type="ECO:0000256" key="1">
    <source>
        <dbReference type="SAM" id="MobiDB-lite"/>
    </source>
</evidence>
<organism evidence="2">
    <name type="scientific">Loa loa</name>
    <name type="common">Eye worm</name>
    <name type="synonym">Filaria loa</name>
    <dbReference type="NCBI Taxonomy" id="7209"/>
    <lineage>
        <taxon>Eukaryota</taxon>
        <taxon>Metazoa</taxon>
        <taxon>Ecdysozoa</taxon>
        <taxon>Nematoda</taxon>
        <taxon>Chromadorea</taxon>
        <taxon>Rhabditida</taxon>
        <taxon>Spirurina</taxon>
        <taxon>Spiruromorpha</taxon>
        <taxon>Filarioidea</taxon>
        <taxon>Onchocercidae</taxon>
        <taxon>Loa</taxon>
    </lineage>
</organism>
<reference evidence="2" key="1">
    <citation type="submission" date="2012-04" db="EMBL/GenBank/DDBJ databases">
        <title>The Genome Sequence of Loa loa.</title>
        <authorList>
            <consortium name="The Broad Institute Genome Sequencing Platform"/>
            <consortium name="Broad Institute Genome Sequencing Center for Infectious Disease"/>
            <person name="Nutman T.B."/>
            <person name="Fink D.L."/>
            <person name="Russ C."/>
            <person name="Young S."/>
            <person name="Zeng Q."/>
            <person name="Gargeya S."/>
            <person name="Alvarado L."/>
            <person name="Berlin A."/>
            <person name="Chapman S.B."/>
            <person name="Chen Z."/>
            <person name="Freedman E."/>
            <person name="Gellesch M."/>
            <person name="Goldberg J."/>
            <person name="Griggs A."/>
            <person name="Gujja S."/>
            <person name="Heilman E.R."/>
            <person name="Heiman D."/>
            <person name="Howarth C."/>
            <person name="Mehta T."/>
            <person name="Neiman D."/>
            <person name="Pearson M."/>
            <person name="Roberts A."/>
            <person name="Saif S."/>
            <person name="Shea T."/>
            <person name="Shenoy N."/>
            <person name="Sisk P."/>
            <person name="Stolte C."/>
            <person name="Sykes S."/>
            <person name="White J."/>
            <person name="Yandava C."/>
            <person name="Haas B."/>
            <person name="Henn M.R."/>
            <person name="Nusbaum C."/>
            <person name="Birren B."/>
        </authorList>
    </citation>
    <scope>NUCLEOTIDE SEQUENCE [LARGE SCALE GENOMIC DNA]</scope>
</reference>
<feature type="region of interest" description="Disordered" evidence="1">
    <location>
        <begin position="51"/>
        <end position="70"/>
    </location>
</feature>
<evidence type="ECO:0000313" key="2">
    <source>
        <dbReference type="EMBL" id="EFO14589.1"/>
    </source>
</evidence>
<dbReference type="CTD" id="9951403"/>
<dbReference type="RefSeq" id="XP_003149480.1">
    <property type="nucleotide sequence ID" value="XM_003149432.1"/>
</dbReference>
<dbReference type="EMBL" id="JH712300">
    <property type="protein sequence ID" value="EFO14589.1"/>
    <property type="molecule type" value="Genomic_DNA"/>
</dbReference>
<dbReference type="InParanoid" id="A0A1S0TK06"/>
<protein>
    <submittedName>
        <fullName evidence="2">Uncharacterized protein</fullName>
    </submittedName>
</protein>
<dbReference type="AlphaFoldDB" id="A0A1S0TK06"/>
<proteinExistence type="predicted"/>
<sequence length="70" mass="8010">MQEKVCILLSPFNALDDNDDNHDNHNNGDNGNDDDTMMHLKINSVQQNFSPTITDTHTHTHTHTHIHIHT</sequence>
<feature type="compositionally biased region" description="Basic residues" evidence="1">
    <location>
        <begin position="59"/>
        <end position="70"/>
    </location>
</feature>
<feature type="region of interest" description="Disordered" evidence="1">
    <location>
        <begin position="13"/>
        <end position="37"/>
    </location>
</feature>